<feature type="compositionally biased region" description="Polar residues" evidence="2">
    <location>
        <begin position="16"/>
        <end position="25"/>
    </location>
</feature>
<dbReference type="InterPro" id="IPR056884">
    <property type="entry name" value="NPHP3-like_N"/>
</dbReference>
<accession>A0A8H5IU81</accession>
<dbReference type="Proteomes" id="UP000574317">
    <property type="component" value="Unassembled WGS sequence"/>
</dbReference>
<evidence type="ECO:0000259" key="3">
    <source>
        <dbReference type="Pfam" id="PF24883"/>
    </source>
</evidence>
<dbReference type="PANTHER" id="PTHR10039:SF5">
    <property type="entry name" value="NACHT DOMAIN-CONTAINING PROTEIN"/>
    <property type="match status" value="1"/>
</dbReference>
<dbReference type="Gene3D" id="3.40.50.300">
    <property type="entry name" value="P-loop containing nucleotide triphosphate hydrolases"/>
    <property type="match status" value="1"/>
</dbReference>
<protein>
    <recommendedName>
        <fullName evidence="3">Nephrocystin 3-like N-terminal domain-containing protein</fullName>
    </recommendedName>
</protein>
<evidence type="ECO:0000256" key="1">
    <source>
        <dbReference type="ARBA" id="ARBA00022737"/>
    </source>
</evidence>
<dbReference type="PANTHER" id="PTHR10039">
    <property type="entry name" value="AMELOGENIN"/>
    <property type="match status" value="1"/>
</dbReference>
<dbReference type="EMBL" id="JAAOAO010000430">
    <property type="protein sequence ID" value="KAF5542088.1"/>
    <property type="molecule type" value="Genomic_DNA"/>
</dbReference>
<dbReference type="InterPro" id="IPR029058">
    <property type="entry name" value="AB_hydrolase_fold"/>
</dbReference>
<dbReference type="AlphaFoldDB" id="A0A8H5IU81"/>
<sequence>MDHDHDAKPTARGTISPESIPSTGLSVVYEPPNDEPVVDIVMVHGLKGHPYKTWRFMPSLEKVEKPSTQPDPGALKPKSSKRVEFRNSFKAWMKGSSSKDCLEQGMIKSPHRIVSSASTVESSVFFCIRRMTVPGRPLIFVAHSLGGILVKEMLALSWASDTASLKGIVECTAAIIFLGTPHRGSPELSAIGEWARSILDIFPFQTTSAILDILGLKTTDLERGHEAFSRLWLQYDFRVKTFQEGFGLTGIKLGVLGNKVVPHDSSLIGDPREHAETLQANHMEMSRFRSAHDPNFIKVAGELMDIYTGIESEHVHRRTQSEGFGLLKEASLALKYGPRRQQQVMDKKMLSTLIEFLRFDGMNTRRECISPPSLNTGQWLFRNAAFNIWKMSTQSSERLLFVKGKLGAGKSTLMKEAVRQTKSECQAHGCCASFFINARSAGLEGTSGGMLRSLLCQLLIYCESLSMNTQSEPAITLTENLRGKAALKSKEWGDPELESLLTDVLAVFSLERVPVYIFVDALDELGSHAERHVVTFWTNLVLSQGFRKTRICLSYLVQDTPIELEEVYAQTIGTLTDGERIIALRLFQWATEAARPLRLDEWHHILAFIAVRPPTSLKEWRESITFTENDYQLERKIRTLSRGLLEISNSQFGNVDSEEAGISSIHAGAGSLDHEQGSARVVQVIHESVYGFLMFHGGFKILGWNGDNALADCHCMIAITCLNYMNIPELDDLVIARRRQMMADSVTSSERSSFWESQQDILQGEPVLGPERTLDGLLTLPEINPYKSVESWVANEHLLSYSSSLGDAADRSAVSVPATAKSQALQDYPALLLYAASELYYHARLADSATFGLIKVQLDHRLNDEELKERLVALHTKMWSKNYIQDVKIYTGLSYDSST</sequence>
<dbReference type="Gene3D" id="3.40.50.1820">
    <property type="entry name" value="alpha/beta hydrolase"/>
    <property type="match status" value="1"/>
</dbReference>
<feature type="domain" description="Nephrocystin 3-like N-terminal" evidence="3">
    <location>
        <begin position="375"/>
        <end position="553"/>
    </location>
</feature>
<dbReference type="Pfam" id="PF24883">
    <property type="entry name" value="NPHP3_N"/>
    <property type="match status" value="1"/>
</dbReference>
<gene>
    <name evidence="4" type="ORF">FNAPI_10072</name>
</gene>
<evidence type="ECO:0000313" key="4">
    <source>
        <dbReference type="EMBL" id="KAF5542088.1"/>
    </source>
</evidence>
<name>A0A8H5IU81_9HYPO</name>
<comment type="caution">
    <text evidence="4">The sequence shown here is derived from an EMBL/GenBank/DDBJ whole genome shotgun (WGS) entry which is preliminary data.</text>
</comment>
<evidence type="ECO:0000313" key="5">
    <source>
        <dbReference type="Proteomes" id="UP000574317"/>
    </source>
</evidence>
<keyword evidence="1" id="KW-0677">Repeat</keyword>
<keyword evidence="5" id="KW-1185">Reference proteome</keyword>
<organism evidence="4 5">
    <name type="scientific">Fusarium napiforme</name>
    <dbReference type="NCBI Taxonomy" id="42672"/>
    <lineage>
        <taxon>Eukaryota</taxon>
        <taxon>Fungi</taxon>
        <taxon>Dikarya</taxon>
        <taxon>Ascomycota</taxon>
        <taxon>Pezizomycotina</taxon>
        <taxon>Sordariomycetes</taxon>
        <taxon>Hypocreomycetidae</taxon>
        <taxon>Hypocreales</taxon>
        <taxon>Nectriaceae</taxon>
        <taxon>Fusarium</taxon>
        <taxon>Fusarium fujikuroi species complex</taxon>
    </lineage>
</organism>
<feature type="region of interest" description="Disordered" evidence="2">
    <location>
        <begin position="1"/>
        <end position="25"/>
    </location>
</feature>
<proteinExistence type="predicted"/>
<dbReference type="InterPro" id="IPR027417">
    <property type="entry name" value="P-loop_NTPase"/>
</dbReference>
<dbReference type="SUPFAM" id="SSF53474">
    <property type="entry name" value="alpha/beta-Hydrolases"/>
    <property type="match status" value="1"/>
</dbReference>
<reference evidence="4 5" key="1">
    <citation type="submission" date="2020-05" db="EMBL/GenBank/DDBJ databases">
        <title>Identification and distribution of gene clusters putatively required for synthesis of sphingolipid metabolism inhibitors in phylogenetically diverse species of the filamentous fungus Fusarium.</title>
        <authorList>
            <person name="Kim H.-S."/>
            <person name="Busman M."/>
            <person name="Brown D.W."/>
            <person name="Divon H."/>
            <person name="Uhlig S."/>
            <person name="Proctor R.H."/>
        </authorList>
    </citation>
    <scope>NUCLEOTIDE SEQUENCE [LARGE SCALE GENOMIC DNA]</scope>
    <source>
        <strain evidence="4 5">NRRL 25196</strain>
    </source>
</reference>
<evidence type="ECO:0000256" key="2">
    <source>
        <dbReference type="SAM" id="MobiDB-lite"/>
    </source>
</evidence>